<name>A0A1S3EWN4_DIPOR</name>
<keyword evidence="7" id="KW-1185">Reference proteome</keyword>
<dbReference type="FunFam" id="2.30.39.10:FF:000002">
    <property type="entry name" value="Serpin family D member 1"/>
    <property type="match status" value="1"/>
</dbReference>
<dbReference type="CDD" id="cd19551">
    <property type="entry name" value="serpinA3_A1AC"/>
    <property type="match status" value="1"/>
</dbReference>
<dbReference type="InterPro" id="IPR000215">
    <property type="entry name" value="Serpin_fam"/>
</dbReference>
<dbReference type="GO" id="GO:0005615">
    <property type="term" value="C:extracellular space"/>
    <property type="evidence" value="ECO:0007669"/>
    <property type="project" value="InterPro"/>
</dbReference>
<evidence type="ECO:0000256" key="1">
    <source>
        <dbReference type="ARBA" id="ARBA00009500"/>
    </source>
</evidence>
<dbReference type="AlphaFoldDB" id="A0A1S3EWN4"/>
<reference evidence="8" key="1">
    <citation type="submission" date="2025-08" db="UniProtKB">
        <authorList>
            <consortium name="RefSeq"/>
        </authorList>
    </citation>
    <scope>IDENTIFICATION</scope>
    <source>
        <tissue evidence="8">Kidney</tissue>
    </source>
</reference>
<feature type="signal peptide" evidence="5">
    <location>
        <begin position="1"/>
        <end position="18"/>
    </location>
</feature>
<proteinExistence type="inferred from homology"/>
<dbReference type="CTD" id="12"/>
<dbReference type="GO" id="GO:0004867">
    <property type="term" value="F:serine-type endopeptidase inhibitor activity"/>
    <property type="evidence" value="ECO:0007669"/>
    <property type="project" value="UniProtKB-KW"/>
</dbReference>
<dbReference type="GeneID" id="105982694"/>
<dbReference type="InterPro" id="IPR023795">
    <property type="entry name" value="Serpin_CS"/>
</dbReference>
<dbReference type="InterPro" id="IPR042185">
    <property type="entry name" value="Serpin_sf_2"/>
</dbReference>
<dbReference type="STRING" id="10020.ENSDORP00000014843"/>
<dbReference type="PANTHER" id="PTHR11461:SF145">
    <property type="entry name" value="ALPHA-1-ANTICHYMOTRYPSIN"/>
    <property type="match status" value="1"/>
</dbReference>
<dbReference type="KEGG" id="dord:105982694"/>
<dbReference type="Gene3D" id="2.30.39.10">
    <property type="entry name" value="Alpha-1-antitrypsin, domain 1"/>
    <property type="match status" value="1"/>
</dbReference>
<dbReference type="RefSeq" id="XP_012867837.1">
    <property type="nucleotide sequence ID" value="XM_013012383.1"/>
</dbReference>
<dbReference type="Gene3D" id="3.30.497.10">
    <property type="entry name" value="Antithrombin, subunit I, domain 2"/>
    <property type="match status" value="1"/>
</dbReference>
<comment type="similarity">
    <text evidence="1 4">Belongs to the serpin family.</text>
</comment>
<evidence type="ECO:0000313" key="8">
    <source>
        <dbReference type="RefSeq" id="XP_012867837.1"/>
    </source>
</evidence>
<feature type="chain" id="PRO_5010175228" evidence="5">
    <location>
        <begin position="19"/>
        <end position="415"/>
    </location>
</feature>
<keyword evidence="2" id="KW-0646">Protease inhibitor</keyword>
<feature type="domain" description="Serpin" evidence="6">
    <location>
        <begin position="50"/>
        <end position="409"/>
    </location>
</feature>
<evidence type="ECO:0000256" key="5">
    <source>
        <dbReference type="SAM" id="SignalP"/>
    </source>
</evidence>
<dbReference type="PROSITE" id="PS00284">
    <property type="entry name" value="SERPIN"/>
    <property type="match status" value="1"/>
</dbReference>
<dbReference type="InterPro" id="IPR023796">
    <property type="entry name" value="Serpin_dom"/>
</dbReference>
<evidence type="ECO:0000256" key="2">
    <source>
        <dbReference type="ARBA" id="ARBA00022690"/>
    </source>
</evidence>
<dbReference type="OrthoDB" id="671595at2759"/>
<dbReference type="Proteomes" id="UP000081671">
    <property type="component" value="Unplaced"/>
</dbReference>
<evidence type="ECO:0000259" key="6">
    <source>
        <dbReference type="SMART" id="SM00093"/>
    </source>
</evidence>
<dbReference type="InParanoid" id="A0A1S3EWN4"/>
<sequence>MLRMSLVLALGLLVAALGRPRGTLDREIPVQDKQVEMLSTIASSNTNFASQLYKLLVLKNPGKNIIFSPLSIFTDLAFLGLGAQGTTLAEILKGLNFGLPESRVAEIHQGFQHLLHMLNQPRDQLQLSMGNAMFIREQLEVLDTFLEDARTLYEAQIVPTNFKQPADAEQLINDFVRNETQGKIVELVRNLDPRTAMILVNYIFLKAKWEIPFDPRDTFESKFYLSKTRSVQVPMMTVEDLTVPSFRDKELSCTVLELKYTGNASALFILPDQGKMQKVEAKLLPETLGKWKKNLKPKDIDELSLPKFSISDSYELKDILSQLGIREIFSRKANLSGITTCRELLVTKVVHNALLDVKEEGTEAAAATGFKLVPVSAKLNPIILRLDRPFLIYIFHKDIILFMAKVANPNQAQSS</sequence>
<keyword evidence="5" id="KW-0732">Signal</keyword>
<dbReference type="SMART" id="SM00093">
    <property type="entry name" value="SERPIN"/>
    <property type="match status" value="1"/>
</dbReference>
<organism evidence="7 8">
    <name type="scientific">Dipodomys ordii</name>
    <name type="common">Ord's kangaroo rat</name>
    <dbReference type="NCBI Taxonomy" id="10020"/>
    <lineage>
        <taxon>Eukaryota</taxon>
        <taxon>Metazoa</taxon>
        <taxon>Chordata</taxon>
        <taxon>Craniata</taxon>
        <taxon>Vertebrata</taxon>
        <taxon>Euteleostomi</taxon>
        <taxon>Mammalia</taxon>
        <taxon>Eutheria</taxon>
        <taxon>Euarchontoglires</taxon>
        <taxon>Glires</taxon>
        <taxon>Rodentia</taxon>
        <taxon>Castorimorpha</taxon>
        <taxon>Heteromyidae</taxon>
        <taxon>Dipodomyinae</taxon>
        <taxon>Dipodomys</taxon>
    </lineage>
</organism>
<dbReference type="InterPro" id="IPR036186">
    <property type="entry name" value="Serpin_sf"/>
</dbReference>
<dbReference type="PANTHER" id="PTHR11461">
    <property type="entry name" value="SERINE PROTEASE INHIBITOR, SERPIN"/>
    <property type="match status" value="1"/>
</dbReference>
<protein>
    <submittedName>
        <fullName evidence="8">Alpha-1-antichymotrypsin</fullName>
    </submittedName>
</protein>
<dbReference type="FunCoup" id="A0A1S3EWN4">
    <property type="interactions" value="507"/>
</dbReference>
<dbReference type="Pfam" id="PF00079">
    <property type="entry name" value="Serpin"/>
    <property type="match status" value="1"/>
</dbReference>
<gene>
    <name evidence="8" type="primary">Serpina3</name>
</gene>
<dbReference type="SUPFAM" id="SSF56574">
    <property type="entry name" value="Serpins"/>
    <property type="match status" value="1"/>
</dbReference>
<evidence type="ECO:0000313" key="7">
    <source>
        <dbReference type="Proteomes" id="UP000081671"/>
    </source>
</evidence>
<accession>A0A1S3EWN4</accession>
<evidence type="ECO:0000256" key="3">
    <source>
        <dbReference type="ARBA" id="ARBA00022900"/>
    </source>
</evidence>
<keyword evidence="3" id="KW-0722">Serine protease inhibitor</keyword>
<dbReference type="InterPro" id="IPR042178">
    <property type="entry name" value="Serpin_sf_1"/>
</dbReference>
<evidence type="ECO:0000256" key="4">
    <source>
        <dbReference type="RuleBase" id="RU000411"/>
    </source>
</evidence>
<dbReference type="FunFam" id="3.30.497.10:FF:000001">
    <property type="entry name" value="Serine protease inhibitor"/>
    <property type="match status" value="1"/>
</dbReference>